<protein>
    <submittedName>
        <fullName evidence="1">Uncharacterized protein</fullName>
    </submittedName>
</protein>
<dbReference type="EMBL" id="CP061800">
    <property type="protein sequence ID" value="QTA92738.1"/>
    <property type="molecule type" value="Genomic_DNA"/>
</dbReference>
<organism evidence="1 2">
    <name type="scientific">Desulfonema magnum</name>
    <dbReference type="NCBI Taxonomy" id="45655"/>
    <lineage>
        <taxon>Bacteria</taxon>
        <taxon>Pseudomonadati</taxon>
        <taxon>Thermodesulfobacteriota</taxon>
        <taxon>Desulfobacteria</taxon>
        <taxon>Desulfobacterales</taxon>
        <taxon>Desulfococcaceae</taxon>
        <taxon>Desulfonema</taxon>
    </lineage>
</organism>
<dbReference type="AlphaFoldDB" id="A0A975BW41"/>
<reference evidence="1" key="1">
    <citation type="journal article" date="2021" name="Microb. Physiol.">
        <title>Proteogenomic Insights into the Physiology of Marine, Sulfate-Reducing, Filamentous Desulfonema limicola and Desulfonema magnum.</title>
        <authorList>
            <person name="Schnaars V."/>
            <person name="Wohlbrand L."/>
            <person name="Scheve S."/>
            <person name="Hinrichs C."/>
            <person name="Reinhardt R."/>
            <person name="Rabus R."/>
        </authorList>
    </citation>
    <scope>NUCLEOTIDE SEQUENCE</scope>
    <source>
        <strain evidence="1">4be13</strain>
    </source>
</reference>
<keyword evidence="2" id="KW-1185">Reference proteome</keyword>
<gene>
    <name evidence="1" type="ORF">dnm_088270</name>
</gene>
<proteinExistence type="predicted"/>
<dbReference type="Proteomes" id="UP000663722">
    <property type="component" value="Chromosome"/>
</dbReference>
<name>A0A975BW41_9BACT</name>
<evidence type="ECO:0000313" key="2">
    <source>
        <dbReference type="Proteomes" id="UP000663722"/>
    </source>
</evidence>
<dbReference type="KEGG" id="dmm:dnm_088270"/>
<sequence>MPKSEFCCQTKNASDFAGKSDIRPARISISGLKAKTD</sequence>
<evidence type="ECO:0000313" key="1">
    <source>
        <dbReference type="EMBL" id="QTA92738.1"/>
    </source>
</evidence>
<accession>A0A975BW41</accession>